<dbReference type="RefSeq" id="WP_232072317.1">
    <property type="nucleotide sequence ID" value="NZ_AP022870.1"/>
</dbReference>
<accession>A0A6F8Y5A5</accession>
<dbReference type="EMBL" id="AP022870">
    <property type="protein sequence ID" value="BCB81240.1"/>
    <property type="molecule type" value="Genomic_DNA"/>
</dbReference>
<organism evidence="1 2">
    <name type="scientific">Phytohabitans flavus</name>
    <dbReference type="NCBI Taxonomy" id="1076124"/>
    <lineage>
        <taxon>Bacteria</taxon>
        <taxon>Bacillati</taxon>
        <taxon>Actinomycetota</taxon>
        <taxon>Actinomycetes</taxon>
        <taxon>Micromonosporales</taxon>
        <taxon>Micromonosporaceae</taxon>
    </lineage>
</organism>
<name>A0A6F8Y5A5_9ACTN</name>
<gene>
    <name evidence="1" type="ORF">Pflav_076500</name>
</gene>
<dbReference type="AlphaFoldDB" id="A0A6F8Y5A5"/>
<evidence type="ECO:0000313" key="1">
    <source>
        <dbReference type="EMBL" id="BCB81240.1"/>
    </source>
</evidence>
<sequence length="215" mass="23638">MGSEFEADGPRRRFEDRLHDLRGRRLTAVDYWDVHNFGPEPAPWDYGDWHHAVMGVELGTSLGFITVTWTSTFHPYGVEVFLEPIENHLVLGTPCPQRVGPDAGAMGPWAPLLGSPICGAAVHWERIQIGSSRRADGSIAAPSYAVDVPVALRLDFAAAAVWFVAGIPQLPDLRTVFIPGDEIMVVFSDEKMRDIGLYDPMFLQAPADQTGPNEA</sequence>
<evidence type="ECO:0000313" key="2">
    <source>
        <dbReference type="Proteomes" id="UP000502508"/>
    </source>
</evidence>
<reference evidence="1 2" key="1">
    <citation type="submission" date="2020-03" db="EMBL/GenBank/DDBJ databases">
        <title>Whole genome shotgun sequence of Phytohabitans flavus NBRC 107702.</title>
        <authorList>
            <person name="Komaki H."/>
            <person name="Tamura T."/>
        </authorList>
    </citation>
    <scope>NUCLEOTIDE SEQUENCE [LARGE SCALE GENOMIC DNA]</scope>
    <source>
        <strain evidence="1 2">NBRC 107702</strain>
    </source>
</reference>
<dbReference type="Proteomes" id="UP000502508">
    <property type="component" value="Chromosome"/>
</dbReference>
<reference evidence="1 2" key="2">
    <citation type="submission" date="2020-03" db="EMBL/GenBank/DDBJ databases">
        <authorList>
            <person name="Ichikawa N."/>
            <person name="Kimura A."/>
            <person name="Kitahashi Y."/>
            <person name="Uohara A."/>
        </authorList>
    </citation>
    <scope>NUCLEOTIDE SEQUENCE [LARGE SCALE GENOMIC DNA]</scope>
    <source>
        <strain evidence="1 2">NBRC 107702</strain>
    </source>
</reference>
<keyword evidence="2" id="KW-1185">Reference proteome</keyword>
<protein>
    <submittedName>
        <fullName evidence="1">Uncharacterized protein</fullName>
    </submittedName>
</protein>
<dbReference type="KEGG" id="pfla:Pflav_076500"/>
<proteinExistence type="predicted"/>